<gene>
    <name evidence="4" type="ORF">KFK09_012286</name>
</gene>
<dbReference type="SMR" id="A0A8T3BF32"/>
<dbReference type="AlphaFoldDB" id="A0A8T3BF32"/>
<dbReference type="GO" id="GO:0009704">
    <property type="term" value="P:de-etiolation"/>
    <property type="evidence" value="ECO:0007669"/>
    <property type="project" value="InterPro"/>
</dbReference>
<evidence type="ECO:0000256" key="1">
    <source>
        <dbReference type="SAM" id="Coils"/>
    </source>
</evidence>
<dbReference type="EMBL" id="JAGYWB010000009">
    <property type="protein sequence ID" value="KAI0511656.1"/>
    <property type="molecule type" value="Genomic_DNA"/>
</dbReference>
<protein>
    <recommendedName>
        <fullName evidence="3">Rhodanese domain-containing protein</fullName>
    </recommendedName>
</protein>
<evidence type="ECO:0000259" key="3">
    <source>
        <dbReference type="PROSITE" id="PS50206"/>
    </source>
</evidence>
<dbReference type="PANTHER" id="PTHR34209:SF1">
    <property type="entry name" value="CALCIUM SENSING RECEPTOR, CHLOROPLASTIC"/>
    <property type="match status" value="1"/>
</dbReference>
<sequence>MAMAVRPAAVRRPPHLPKYALKPQPRISHPLLLCPSPAALSLLALFSQPQTSFLEAKAFTLPKEGIVSSLTKVEETIDQVGEAGSKALDISKDIVKVVTDSLKPIVDAALPVLRSAGEEAVKITTPIISDASKQAKEALQGAGVDPSPVVSAVKTVADAAQQTTKVIEGAKPIAASTFETITSADPTVIVVSAGALFLAYLLFPSIWSIVSFNFRGYKGNLSPAQTLDVLSSQNFIMIDIRSERDKNKTGVPRLPSSARNKMISIPLEELPNKLKGLVRNVKKVEAEIVALKLSYLKRINKGSNIVILDSYSDTAVIVAKTLTSLGFKNSWVVADGFSGGRGWLQSRLGADSYNVSIAEVLSPSRIIPATAARLGMTSATPRKLLPGTADN</sequence>
<organism evidence="4 5">
    <name type="scientific">Dendrobium nobile</name>
    <name type="common">Orchid</name>
    <dbReference type="NCBI Taxonomy" id="94219"/>
    <lineage>
        <taxon>Eukaryota</taxon>
        <taxon>Viridiplantae</taxon>
        <taxon>Streptophyta</taxon>
        <taxon>Embryophyta</taxon>
        <taxon>Tracheophyta</taxon>
        <taxon>Spermatophyta</taxon>
        <taxon>Magnoliopsida</taxon>
        <taxon>Liliopsida</taxon>
        <taxon>Asparagales</taxon>
        <taxon>Orchidaceae</taxon>
        <taxon>Epidendroideae</taxon>
        <taxon>Malaxideae</taxon>
        <taxon>Dendrobiinae</taxon>
        <taxon>Dendrobium</taxon>
    </lineage>
</organism>
<dbReference type="InterPro" id="IPR001763">
    <property type="entry name" value="Rhodanese-like_dom"/>
</dbReference>
<accession>A0A8T3BF32</accession>
<keyword evidence="2" id="KW-0472">Membrane</keyword>
<comment type="caution">
    <text evidence="4">The sequence shown here is derived from an EMBL/GenBank/DDBJ whole genome shotgun (WGS) entry which is preliminary data.</text>
</comment>
<evidence type="ECO:0000313" key="4">
    <source>
        <dbReference type="EMBL" id="KAI0511656.1"/>
    </source>
</evidence>
<dbReference type="OrthoDB" id="2015023at2759"/>
<feature type="coiled-coil region" evidence="1">
    <location>
        <begin position="267"/>
        <end position="294"/>
    </location>
</feature>
<dbReference type="PANTHER" id="PTHR34209">
    <property type="entry name" value="RHODANESE/CELL CYCLE CONTROL PHOSPHATASE SUPERFAMILY PROTEIN"/>
    <property type="match status" value="1"/>
</dbReference>
<dbReference type="Gene3D" id="3.40.250.10">
    <property type="entry name" value="Rhodanese-like domain"/>
    <property type="match status" value="1"/>
</dbReference>
<dbReference type="InterPro" id="IPR036873">
    <property type="entry name" value="Rhodanese-like_dom_sf"/>
</dbReference>
<dbReference type="Proteomes" id="UP000829196">
    <property type="component" value="Unassembled WGS sequence"/>
</dbReference>
<evidence type="ECO:0000256" key="2">
    <source>
        <dbReference type="SAM" id="Phobius"/>
    </source>
</evidence>
<dbReference type="InterPro" id="IPR044690">
    <property type="entry name" value="CAS_plant"/>
</dbReference>
<dbReference type="GO" id="GO:0071277">
    <property type="term" value="P:cellular response to calcium ion"/>
    <property type="evidence" value="ECO:0007669"/>
    <property type="project" value="InterPro"/>
</dbReference>
<feature type="domain" description="Rhodanese" evidence="3">
    <location>
        <begin position="231"/>
        <end position="352"/>
    </location>
</feature>
<feature type="transmembrane region" description="Helical" evidence="2">
    <location>
        <begin position="188"/>
        <end position="210"/>
    </location>
</feature>
<keyword evidence="1" id="KW-0175">Coiled coil</keyword>
<keyword evidence="2" id="KW-1133">Transmembrane helix</keyword>
<dbReference type="GO" id="GO:0090333">
    <property type="term" value="P:regulation of stomatal closure"/>
    <property type="evidence" value="ECO:0007669"/>
    <property type="project" value="InterPro"/>
</dbReference>
<dbReference type="SUPFAM" id="SSF52821">
    <property type="entry name" value="Rhodanese/Cell cycle control phosphatase"/>
    <property type="match status" value="1"/>
</dbReference>
<keyword evidence="2" id="KW-0812">Transmembrane</keyword>
<dbReference type="PROSITE" id="PS50206">
    <property type="entry name" value="RHODANESE_3"/>
    <property type="match status" value="1"/>
</dbReference>
<evidence type="ECO:0000313" key="5">
    <source>
        <dbReference type="Proteomes" id="UP000829196"/>
    </source>
</evidence>
<proteinExistence type="predicted"/>
<dbReference type="CDD" id="cd00158">
    <property type="entry name" value="RHOD"/>
    <property type="match status" value="1"/>
</dbReference>
<reference evidence="4" key="1">
    <citation type="journal article" date="2022" name="Front. Genet.">
        <title>Chromosome-Scale Assembly of the Dendrobium nobile Genome Provides Insights Into the Molecular Mechanism of the Biosynthesis of the Medicinal Active Ingredient of Dendrobium.</title>
        <authorList>
            <person name="Xu Q."/>
            <person name="Niu S.-C."/>
            <person name="Li K.-L."/>
            <person name="Zheng P.-J."/>
            <person name="Zhang X.-J."/>
            <person name="Jia Y."/>
            <person name="Liu Y."/>
            <person name="Niu Y.-X."/>
            <person name="Yu L.-H."/>
            <person name="Chen D.-F."/>
            <person name="Zhang G.-Q."/>
        </authorList>
    </citation>
    <scope>NUCLEOTIDE SEQUENCE</scope>
    <source>
        <tissue evidence="4">Leaf</tissue>
    </source>
</reference>
<name>A0A8T3BF32_DENNO</name>
<keyword evidence="5" id="KW-1185">Reference proteome</keyword>